<evidence type="ECO:0000313" key="1">
    <source>
        <dbReference type="EMBL" id="KAK4791132.1"/>
    </source>
</evidence>
<dbReference type="GO" id="GO:0004535">
    <property type="term" value="F:poly(A)-specific ribonuclease activity"/>
    <property type="evidence" value="ECO:0007669"/>
    <property type="project" value="InterPro"/>
</dbReference>
<keyword evidence="2" id="KW-1185">Reference proteome</keyword>
<dbReference type="GO" id="GO:0030014">
    <property type="term" value="C:CCR4-NOT complex"/>
    <property type="evidence" value="ECO:0007669"/>
    <property type="project" value="InterPro"/>
</dbReference>
<dbReference type="EMBL" id="JAXQNO010000009">
    <property type="protein sequence ID" value="KAK4791132.1"/>
    <property type="molecule type" value="Genomic_DNA"/>
</dbReference>
<name>A0AAN7R5Z2_TRANT</name>
<dbReference type="Gene3D" id="3.30.420.10">
    <property type="entry name" value="Ribonuclease H-like superfamily/Ribonuclease H"/>
    <property type="match status" value="1"/>
</dbReference>
<reference evidence="1 2" key="1">
    <citation type="journal article" date="2023" name="Hortic Res">
        <title>Pangenome of water caltrop reveals structural variations and asymmetric subgenome divergence after allopolyploidization.</title>
        <authorList>
            <person name="Zhang X."/>
            <person name="Chen Y."/>
            <person name="Wang L."/>
            <person name="Yuan Y."/>
            <person name="Fang M."/>
            <person name="Shi L."/>
            <person name="Lu R."/>
            <person name="Comes H.P."/>
            <person name="Ma Y."/>
            <person name="Chen Y."/>
            <person name="Huang G."/>
            <person name="Zhou Y."/>
            <person name="Zheng Z."/>
            <person name="Qiu Y."/>
        </authorList>
    </citation>
    <scope>NUCLEOTIDE SEQUENCE [LARGE SCALE GENOMIC DNA]</scope>
    <source>
        <strain evidence="1">F231</strain>
    </source>
</reference>
<dbReference type="SUPFAM" id="SSF53098">
    <property type="entry name" value="Ribonuclease H-like"/>
    <property type="match status" value="1"/>
</dbReference>
<evidence type="ECO:0000313" key="2">
    <source>
        <dbReference type="Proteomes" id="UP001346149"/>
    </source>
</evidence>
<dbReference type="InterPro" id="IPR039637">
    <property type="entry name" value="CNOT7/CNOT8/Pop2"/>
</dbReference>
<accession>A0AAN7R5Z2</accession>
<dbReference type="AlphaFoldDB" id="A0AAN7R5Z2"/>
<organism evidence="1 2">
    <name type="scientific">Trapa natans</name>
    <name type="common">Water chestnut</name>
    <dbReference type="NCBI Taxonomy" id="22666"/>
    <lineage>
        <taxon>Eukaryota</taxon>
        <taxon>Viridiplantae</taxon>
        <taxon>Streptophyta</taxon>
        <taxon>Embryophyta</taxon>
        <taxon>Tracheophyta</taxon>
        <taxon>Spermatophyta</taxon>
        <taxon>Magnoliopsida</taxon>
        <taxon>eudicotyledons</taxon>
        <taxon>Gunneridae</taxon>
        <taxon>Pentapetalae</taxon>
        <taxon>rosids</taxon>
        <taxon>malvids</taxon>
        <taxon>Myrtales</taxon>
        <taxon>Lythraceae</taxon>
        <taxon>Trapa</taxon>
    </lineage>
</organism>
<sequence>MEEDGEEEPESIALLRCQGIDFERNRKEGVDSVHFAYFLRTSGLLFNPYVTWITFHSAYDFGYLIKILIGRTLPTRMEDFLGLLRIFFGPRVFDMKHMIRFCNGLYGGLERVAGALQVERTAGKSHQAGSDSLLIWRTFERMAGRFFVDAKPEAVTGVVYGLEIDSGR</sequence>
<proteinExistence type="predicted"/>
<dbReference type="PANTHER" id="PTHR10797">
    <property type="entry name" value="CCR4-NOT TRANSCRIPTION COMPLEX SUBUNIT"/>
    <property type="match status" value="1"/>
</dbReference>
<comment type="caution">
    <text evidence="1">The sequence shown here is derived from an EMBL/GenBank/DDBJ whole genome shotgun (WGS) entry which is preliminary data.</text>
</comment>
<protein>
    <submittedName>
        <fullName evidence="1">Uncharacterized protein</fullName>
    </submittedName>
</protein>
<dbReference type="InterPro" id="IPR036397">
    <property type="entry name" value="RNaseH_sf"/>
</dbReference>
<dbReference type="Proteomes" id="UP001346149">
    <property type="component" value="Unassembled WGS sequence"/>
</dbReference>
<gene>
    <name evidence="1" type="ORF">SAY86_031545</name>
</gene>
<dbReference type="GO" id="GO:0003676">
    <property type="term" value="F:nucleic acid binding"/>
    <property type="evidence" value="ECO:0007669"/>
    <property type="project" value="InterPro"/>
</dbReference>
<dbReference type="InterPro" id="IPR012337">
    <property type="entry name" value="RNaseH-like_sf"/>
</dbReference>